<dbReference type="SMART" id="SM00091">
    <property type="entry name" value="PAS"/>
    <property type="match status" value="3"/>
</dbReference>
<dbReference type="Proteomes" id="UP000479132">
    <property type="component" value="Unassembled WGS sequence"/>
</dbReference>
<dbReference type="InterPro" id="IPR022272">
    <property type="entry name" value="Lipocalin_CS"/>
</dbReference>
<keyword evidence="3" id="KW-0597">Phosphoprotein</keyword>
<dbReference type="PROSITE" id="PS00213">
    <property type="entry name" value="LIPOCALIN"/>
    <property type="match status" value="1"/>
</dbReference>
<dbReference type="SMART" id="SM00387">
    <property type="entry name" value="HATPase_c"/>
    <property type="match status" value="1"/>
</dbReference>
<evidence type="ECO:0000256" key="5">
    <source>
        <dbReference type="ARBA" id="ARBA00022741"/>
    </source>
</evidence>
<evidence type="ECO:0000259" key="9">
    <source>
        <dbReference type="PROSITE" id="PS50109"/>
    </source>
</evidence>
<evidence type="ECO:0000313" key="13">
    <source>
        <dbReference type="Proteomes" id="UP000479132"/>
    </source>
</evidence>
<dbReference type="EC" id="2.7.13.3" evidence="2"/>
<dbReference type="InterPro" id="IPR003594">
    <property type="entry name" value="HATPase_dom"/>
</dbReference>
<dbReference type="SUPFAM" id="SSF55785">
    <property type="entry name" value="PYP-like sensor domain (PAS domain)"/>
    <property type="match status" value="3"/>
</dbReference>
<dbReference type="InterPro" id="IPR013656">
    <property type="entry name" value="PAS_4"/>
</dbReference>
<comment type="catalytic activity">
    <reaction evidence="1">
        <text>ATP + protein L-histidine = ADP + protein N-phospho-L-histidine.</text>
        <dbReference type="EC" id="2.7.13.3"/>
    </reaction>
</comment>
<evidence type="ECO:0000256" key="1">
    <source>
        <dbReference type="ARBA" id="ARBA00000085"/>
    </source>
</evidence>
<dbReference type="SMART" id="SM00086">
    <property type="entry name" value="PAC"/>
    <property type="match status" value="3"/>
</dbReference>
<dbReference type="InterPro" id="IPR035965">
    <property type="entry name" value="PAS-like_dom_sf"/>
</dbReference>
<dbReference type="GO" id="GO:0005524">
    <property type="term" value="F:ATP binding"/>
    <property type="evidence" value="ECO:0007669"/>
    <property type="project" value="UniProtKB-KW"/>
</dbReference>
<dbReference type="CDD" id="cd00130">
    <property type="entry name" value="PAS"/>
    <property type="match status" value="3"/>
</dbReference>
<dbReference type="GO" id="GO:0004673">
    <property type="term" value="F:protein histidine kinase activity"/>
    <property type="evidence" value="ECO:0007669"/>
    <property type="project" value="UniProtKB-EC"/>
</dbReference>
<dbReference type="PROSITE" id="PS50112">
    <property type="entry name" value="PAS"/>
    <property type="match status" value="2"/>
</dbReference>
<dbReference type="Pfam" id="PF07568">
    <property type="entry name" value="HisKA_2"/>
    <property type="match status" value="1"/>
</dbReference>
<keyword evidence="4" id="KW-0808">Transferase</keyword>
<keyword evidence="7" id="KW-0067">ATP-binding</keyword>
<dbReference type="PANTHER" id="PTHR41523">
    <property type="entry name" value="TWO-COMPONENT SYSTEM SENSOR PROTEIN"/>
    <property type="match status" value="1"/>
</dbReference>
<reference evidence="12 13" key="1">
    <citation type="submission" date="2020-02" db="EMBL/GenBank/DDBJ databases">
        <title>Aliifodinibius halophilus 2W32, complete genome.</title>
        <authorList>
            <person name="Li Y."/>
            <person name="Wu S."/>
        </authorList>
    </citation>
    <scope>NUCLEOTIDE SEQUENCE [LARGE SCALE GENOMIC DNA]</scope>
    <source>
        <strain evidence="12 13">2W32</strain>
    </source>
</reference>
<feature type="domain" description="PAC" evidence="11">
    <location>
        <begin position="489"/>
        <end position="541"/>
    </location>
</feature>
<dbReference type="InterPro" id="IPR013655">
    <property type="entry name" value="PAS_fold_3"/>
</dbReference>
<evidence type="ECO:0000256" key="3">
    <source>
        <dbReference type="ARBA" id="ARBA00022553"/>
    </source>
</evidence>
<dbReference type="Gene3D" id="2.10.70.100">
    <property type="match status" value="1"/>
</dbReference>
<protein>
    <recommendedName>
        <fullName evidence="2">histidine kinase</fullName>
        <ecNumber evidence="2">2.7.13.3</ecNumber>
    </recommendedName>
</protein>
<dbReference type="InterPro" id="IPR029016">
    <property type="entry name" value="GAF-like_dom_sf"/>
</dbReference>
<proteinExistence type="predicted"/>
<feature type="domain" description="PAC" evidence="11">
    <location>
        <begin position="364"/>
        <end position="414"/>
    </location>
</feature>
<dbReference type="Pfam" id="PF08448">
    <property type="entry name" value="PAS_4"/>
    <property type="match status" value="1"/>
</dbReference>
<dbReference type="PROSITE" id="PS50109">
    <property type="entry name" value="HIS_KIN"/>
    <property type="match status" value="1"/>
</dbReference>
<dbReference type="Pfam" id="PF08447">
    <property type="entry name" value="PAS_3"/>
    <property type="match status" value="1"/>
</dbReference>
<dbReference type="PROSITE" id="PS50113">
    <property type="entry name" value="PAC"/>
    <property type="match status" value="2"/>
</dbReference>
<feature type="domain" description="PAS" evidence="10">
    <location>
        <begin position="286"/>
        <end position="357"/>
    </location>
</feature>
<dbReference type="EMBL" id="JAALLS010000004">
    <property type="protein sequence ID" value="NGP87585.1"/>
    <property type="molecule type" value="Genomic_DNA"/>
</dbReference>
<keyword evidence="5" id="KW-0547">Nucleotide-binding</keyword>
<evidence type="ECO:0000256" key="6">
    <source>
        <dbReference type="ARBA" id="ARBA00022777"/>
    </source>
</evidence>
<dbReference type="SUPFAM" id="SSF55874">
    <property type="entry name" value="ATPase domain of HSP90 chaperone/DNA topoisomerase II/histidine kinase"/>
    <property type="match status" value="1"/>
</dbReference>
<dbReference type="PANTHER" id="PTHR41523:SF8">
    <property type="entry name" value="ETHYLENE RESPONSE SENSOR PROTEIN"/>
    <property type="match status" value="1"/>
</dbReference>
<organism evidence="12 13">
    <name type="scientific">Fodinibius halophilus</name>
    <dbReference type="NCBI Taxonomy" id="1736908"/>
    <lineage>
        <taxon>Bacteria</taxon>
        <taxon>Pseudomonadati</taxon>
        <taxon>Balneolota</taxon>
        <taxon>Balneolia</taxon>
        <taxon>Balneolales</taxon>
        <taxon>Balneolaceae</taxon>
        <taxon>Fodinibius</taxon>
    </lineage>
</organism>
<dbReference type="SUPFAM" id="SSF55781">
    <property type="entry name" value="GAF domain-like"/>
    <property type="match status" value="1"/>
</dbReference>
<evidence type="ECO:0000256" key="2">
    <source>
        <dbReference type="ARBA" id="ARBA00012438"/>
    </source>
</evidence>
<feature type="domain" description="Histidine kinase" evidence="9">
    <location>
        <begin position="675"/>
        <end position="867"/>
    </location>
</feature>
<dbReference type="Gene3D" id="3.30.450.40">
    <property type="match status" value="1"/>
</dbReference>
<dbReference type="InterPro" id="IPR000014">
    <property type="entry name" value="PAS"/>
</dbReference>
<evidence type="ECO:0000256" key="7">
    <source>
        <dbReference type="ARBA" id="ARBA00022840"/>
    </source>
</evidence>
<keyword evidence="6" id="KW-0418">Kinase</keyword>
<dbReference type="NCBIfam" id="TIGR00229">
    <property type="entry name" value="sensory_box"/>
    <property type="match status" value="2"/>
</dbReference>
<sequence>MSSNTEQKRLVELQSFNIVNEETEDTLTGLTELASTICNTPVALINLLDSHQQITKSSNGIDISAIPKEESFCQYAIKNQDLMIVEDTLLDLRFRNSPYIEQGIRFYAGVPLTTEKGYNLGTICVIDNKPRQLTDQQIQSLKLLAREVVDHLELRKKNTQLDARNKRLNNADKFLSNSSDLQIIVDTDSLRILKTTENTHTTLDYEGSLIGQPFADQIIDGPAKRNAIKFLRQSNKKKGTFIAPVETGGEQIIYLEFTFSRFFGRWFVTGKDISEQEKTLRALQETQIKKETILNSASDCIITINQHGEIMQFNSAAEKTFQYDKEEIIGKSMSETLIPPLYREEHAEGIKHYLETGHSPIINKLVEMPALRKDGSQFPIELQVNHIKDSTPPQFLCIFRDISERRETQEKLKKTLTNLNLGQELAEVGSWRWEIGDNTMEWSKKIYDIYDFDIMQKPSVDLLLDRVHPEDNNRVKDLLSSIMEGDLIKDFEHRILAPNGTIKWVRHSIKTIYGPGDKPLEANGAVQDITKQKKTQFKLEREKQLSDKIINSLPISFFMFDRDGNPIRWNDQIREITGYTQQEISYMHPKKFIAEEHRQYVEKALKKVFEKGEVTAEANLKTRDGDNIPHLFSTSSFRSGDRNFFIGTAQNIADLKEYEHQLEISLKEKKVLLSEIHHRVKNNLAIISGLLQLECFNTENDNTKNILANSQLRIQSMATVHEMLYQAQDFSNLSFSDFVSKTIDSIKSIYQQEHSDINFEVSVNDIQLNVNQAIPCGLIINEIVTHAYNNAFPDDKGTITIFLKENGDEVTLHIKDDGKGLPDDFSLSHDNSISFSLINTLVQQLEAEIEVRSEAGSEFVIHFEKKNVKGAGSSLTT</sequence>
<dbReference type="InterPro" id="IPR000700">
    <property type="entry name" value="PAS-assoc_C"/>
</dbReference>
<dbReference type="RefSeq" id="WP_165266483.1">
    <property type="nucleotide sequence ID" value="NZ_JAALLS010000004.1"/>
</dbReference>
<keyword evidence="13" id="KW-1185">Reference proteome</keyword>
<comment type="caution">
    <text evidence="12">The sequence shown here is derived from an EMBL/GenBank/DDBJ whole genome shotgun (WGS) entry which is preliminary data.</text>
</comment>
<dbReference type="InterPro" id="IPR001610">
    <property type="entry name" value="PAC"/>
</dbReference>
<dbReference type="Pfam" id="PF01590">
    <property type="entry name" value="GAF"/>
    <property type="match status" value="1"/>
</dbReference>
<dbReference type="SMART" id="SM00065">
    <property type="entry name" value="GAF"/>
    <property type="match status" value="1"/>
</dbReference>
<dbReference type="InterPro" id="IPR011495">
    <property type="entry name" value="Sig_transdc_His_kin_sub2_dim/P"/>
</dbReference>
<dbReference type="AlphaFoldDB" id="A0A6M1T307"/>
<dbReference type="InterPro" id="IPR003018">
    <property type="entry name" value="GAF"/>
</dbReference>
<accession>A0A6M1T307</accession>
<dbReference type="InterPro" id="IPR005467">
    <property type="entry name" value="His_kinase_dom"/>
</dbReference>
<dbReference type="Gene3D" id="3.30.565.10">
    <property type="entry name" value="Histidine kinase-like ATPase, C-terminal domain"/>
    <property type="match status" value="1"/>
</dbReference>
<evidence type="ECO:0000259" key="10">
    <source>
        <dbReference type="PROSITE" id="PS50112"/>
    </source>
</evidence>
<dbReference type="Pfam" id="PF13426">
    <property type="entry name" value="PAS_9"/>
    <property type="match status" value="1"/>
</dbReference>
<evidence type="ECO:0000256" key="4">
    <source>
        <dbReference type="ARBA" id="ARBA00022679"/>
    </source>
</evidence>
<evidence type="ECO:0000313" key="12">
    <source>
        <dbReference type="EMBL" id="NGP87585.1"/>
    </source>
</evidence>
<feature type="domain" description="PAS" evidence="10">
    <location>
        <begin position="542"/>
        <end position="612"/>
    </location>
</feature>
<keyword evidence="8" id="KW-0843">Virulence</keyword>
<name>A0A6M1T307_9BACT</name>
<dbReference type="InterPro" id="IPR036890">
    <property type="entry name" value="HATPase_C_sf"/>
</dbReference>
<evidence type="ECO:0000259" key="11">
    <source>
        <dbReference type="PROSITE" id="PS50113"/>
    </source>
</evidence>
<gene>
    <name evidence="12" type="ORF">G3569_04400</name>
</gene>
<evidence type="ECO:0000256" key="8">
    <source>
        <dbReference type="ARBA" id="ARBA00023026"/>
    </source>
</evidence>
<dbReference type="Pfam" id="PF02518">
    <property type="entry name" value="HATPase_c"/>
    <property type="match status" value="1"/>
</dbReference>
<dbReference type="Gene3D" id="3.30.450.20">
    <property type="entry name" value="PAS domain"/>
    <property type="match status" value="3"/>
</dbReference>